<dbReference type="AlphaFoldDB" id="A0A5P2G1S3"/>
<dbReference type="EMBL" id="CP044016">
    <property type="protein sequence ID" value="QES89395.1"/>
    <property type="molecule type" value="Genomic_DNA"/>
</dbReference>
<keyword evidence="3" id="KW-0813">Transport</keyword>
<keyword evidence="3" id="KW-0762">Sugar transport</keyword>
<evidence type="ECO:0000256" key="1">
    <source>
        <dbReference type="SAM" id="SignalP"/>
    </source>
</evidence>
<dbReference type="OrthoDB" id="767251at2"/>
<reference evidence="3 4" key="1">
    <citation type="submission" date="2019-09" db="EMBL/GenBank/DDBJ databases">
        <title>Complete genome sequence of Arachidicoccus sp. B3-10 isolated from apple orchard soil.</title>
        <authorList>
            <person name="Kim H.S."/>
            <person name="Han K.-I."/>
            <person name="Suh M.K."/>
            <person name="Lee K.C."/>
            <person name="Eom M.K."/>
            <person name="Kim J.-S."/>
            <person name="Kang S.W."/>
            <person name="Sin Y."/>
            <person name="Lee J.-S."/>
        </authorList>
    </citation>
    <scope>NUCLEOTIDE SEQUENCE [LARGE SCALE GENOMIC DNA]</scope>
    <source>
        <strain evidence="3 4">B3-10</strain>
    </source>
</reference>
<dbReference type="Pfam" id="PF11412">
    <property type="entry name" value="DsbD_N"/>
    <property type="match status" value="1"/>
</dbReference>
<protein>
    <submittedName>
        <fullName evidence="3">Sugar transporter</fullName>
    </submittedName>
</protein>
<keyword evidence="4" id="KW-1185">Reference proteome</keyword>
<keyword evidence="1" id="KW-0732">Signal</keyword>
<gene>
    <name evidence="3" type="ORF">E0W69_012220</name>
</gene>
<feature type="domain" description="Thiol:disulfide interchange protein DsbD N-terminal" evidence="2">
    <location>
        <begin position="40"/>
        <end position="146"/>
    </location>
</feature>
<proteinExistence type="predicted"/>
<dbReference type="Proteomes" id="UP000292424">
    <property type="component" value="Chromosome"/>
</dbReference>
<dbReference type="InterPro" id="IPR036929">
    <property type="entry name" value="DsbDN_sf"/>
</dbReference>
<dbReference type="Gene3D" id="2.60.40.1250">
    <property type="entry name" value="Thiol:disulfide interchange protein DsbD, N-terminal domain"/>
    <property type="match status" value="1"/>
</dbReference>
<evidence type="ECO:0000259" key="2">
    <source>
        <dbReference type="Pfam" id="PF11412"/>
    </source>
</evidence>
<evidence type="ECO:0000313" key="4">
    <source>
        <dbReference type="Proteomes" id="UP000292424"/>
    </source>
</evidence>
<name>A0A5P2G1S3_9BACT</name>
<feature type="chain" id="PRO_5024373858" evidence="1">
    <location>
        <begin position="20"/>
        <end position="149"/>
    </location>
</feature>
<dbReference type="InterPro" id="IPR028250">
    <property type="entry name" value="DsbDN"/>
</dbReference>
<dbReference type="KEGG" id="arac:E0W69_012220"/>
<accession>A0A5P2G1S3</accession>
<evidence type="ECO:0000313" key="3">
    <source>
        <dbReference type="EMBL" id="QES89395.1"/>
    </source>
</evidence>
<sequence>MKKLVLLASLLILSVLAFAQSNPVKWTGTAAKQKSGDYLITLVASVPHPWHIYSQHTPDGGPVPTKITFVKNPLVTLVGDVKEKGNIKNVKDKNFGVQVLSFDGDATFTQLVKVKKGIKTNVKASINFMVCNDQQCLPPSTEEVTVNLK</sequence>
<feature type="signal peptide" evidence="1">
    <location>
        <begin position="1"/>
        <end position="19"/>
    </location>
</feature>
<organism evidence="3 4">
    <name type="scientific">Rhizosphaericola mali</name>
    <dbReference type="NCBI Taxonomy" id="2545455"/>
    <lineage>
        <taxon>Bacteria</taxon>
        <taxon>Pseudomonadati</taxon>
        <taxon>Bacteroidota</taxon>
        <taxon>Chitinophagia</taxon>
        <taxon>Chitinophagales</taxon>
        <taxon>Chitinophagaceae</taxon>
        <taxon>Rhizosphaericola</taxon>
    </lineage>
</organism>
<dbReference type="RefSeq" id="WP_131330340.1">
    <property type="nucleotide sequence ID" value="NZ_CP044016.1"/>
</dbReference>